<evidence type="ECO:0000313" key="2">
    <source>
        <dbReference type="EMBL" id="CDW40633.1"/>
    </source>
</evidence>
<name>A0A0K2UQV9_LEPSM</name>
<keyword evidence="1" id="KW-0472">Membrane</keyword>
<organism evidence="2">
    <name type="scientific">Lepeophtheirus salmonis</name>
    <name type="common">Salmon louse</name>
    <name type="synonym">Caligus salmonis</name>
    <dbReference type="NCBI Taxonomy" id="72036"/>
    <lineage>
        <taxon>Eukaryota</taxon>
        <taxon>Metazoa</taxon>
        <taxon>Ecdysozoa</taxon>
        <taxon>Arthropoda</taxon>
        <taxon>Crustacea</taxon>
        <taxon>Multicrustacea</taxon>
        <taxon>Hexanauplia</taxon>
        <taxon>Copepoda</taxon>
        <taxon>Siphonostomatoida</taxon>
        <taxon>Caligidae</taxon>
        <taxon>Lepeophtheirus</taxon>
    </lineage>
</organism>
<evidence type="ECO:0000256" key="1">
    <source>
        <dbReference type="SAM" id="Phobius"/>
    </source>
</evidence>
<keyword evidence="1" id="KW-0812">Transmembrane</keyword>
<proteinExistence type="predicted"/>
<keyword evidence="1" id="KW-1133">Transmembrane helix</keyword>
<feature type="transmembrane region" description="Helical" evidence="1">
    <location>
        <begin position="20"/>
        <end position="38"/>
    </location>
</feature>
<protein>
    <submittedName>
        <fullName evidence="2">Uncharacterized protein</fullName>
    </submittedName>
</protein>
<dbReference type="EMBL" id="HACA01023272">
    <property type="protein sequence ID" value="CDW40633.1"/>
    <property type="molecule type" value="Transcribed_RNA"/>
</dbReference>
<dbReference type="AlphaFoldDB" id="A0A0K2UQV9"/>
<reference evidence="2" key="1">
    <citation type="submission" date="2014-05" db="EMBL/GenBank/DDBJ databases">
        <authorList>
            <person name="Chronopoulou M."/>
        </authorList>
    </citation>
    <scope>NUCLEOTIDE SEQUENCE</scope>
    <source>
        <tissue evidence="2">Whole organism</tissue>
    </source>
</reference>
<sequence length="44" mass="5074">MKVHFQKSAASSMMILEDRVLSVFAHAMRIFYISSNIIPQYALK</sequence>
<accession>A0A0K2UQV9</accession>